<keyword evidence="2" id="KW-0812">Transmembrane</keyword>
<feature type="compositionally biased region" description="Polar residues" evidence="1">
    <location>
        <begin position="322"/>
        <end position="355"/>
    </location>
</feature>
<dbReference type="Proteomes" id="UP000585363">
    <property type="component" value="Unassembled WGS sequence"/>
</dbReference>
<name>A0A848MEU2_9GAMM</name>
<feature type="transmembrane region" description="Helical" evidence="2">
    <location>
        <begin position="136"/>
        <end position="152"/>
    </location>
</feature>
<feature type="compositionally biased region" description="Polar residues" evidence="1">
    <location>
        <begin position="362"/>
        <end position="379"/>
    </location>
</feature>
<keyword evidence="4" id="KW-1185">Reference proteome</keyword>
<feature type="transmembrane region" description="Helical" evidence="2">
    <location>
        <begin position="214"/>
        <end position="232"/>
    </location>
</feature>
<evidence type="ECO:0008006" key="5">
    <source>
        <dbReference type="Google" id="ProtNLM"/>
    </source>
</evidence>
<evidence type="ECO:0000256" key="1">
    <source>
        <dbReference type="SAM" id="MobiDB-lite"/>
    </source>
</evidence>
<protein>
    <recommendedName>
        <fullName evidence="5">Virulence factor</fullName>
    </recommendedName>
</protein>
<proteinExistence type="predicted"/>
<sequence length="510" mass="54804">MRDSIQGPLLRTGHNSSFKALGETGYPVFKMAFQLREAIYRLDAGRDLARHLAVPQNDQGGDRTDWYSSFPGDVVPWSGASESERASARQQFNEFRIAVQALSEQQLNAEQSGTGGDRRVFAQLLKSVIHFPDYDFVYLVNGVLVITFWGFIHPTEGQQDPMHWLEPSSVPLSTPISAPIQPVVQSAITATSSTIPQVETATRTRRWNWRWWRWLLWLLLALLFLAVLLGLLRGCAPSLSLPGLPGLSGDKTLSQAVGHANTGNASDVNVPATADLNVQKLTAEKNAGAEITGGVKSAVADTSEGEKTISGQPLDAGHPVNPDTSSAADASNLPSDKPQPLNNTENGDVTKSTDPVQPARQDAQNTGSQQPANTANSQPPATPAQGKPLTLPPNLRDGPARFLNGQWRANGGIQDKLTGRPLQLQYNFEQGNGTVSVRQSSGVTCTGSAKGNLQQGALNITQPEQMTCSDGTNFIVPNIQCKSPESGRADCVGSNDGDKTFPIRMLQPNT</sequence>
<evidence type="ECO:0000313" key="4">
    <source>
        <dbReference type="Proteomes" id="UP000585363"/>
    </source>
</evidence>
<organism evidence="3 4">
    <name type="scientific">Rouxiella aceris</name>
    <dbReference type="NCBI Taxonomy" id="2703884"/>
    <lineage>
        <taxon>Bacteria</taxon>
        <taxon>Pseudomonadati</taxon>
        <taxon>Pseudomonadota</taxon>
        <taxon>Gammaproteobacteria</taxon>
        <taxon>Enterobacterales</taxon>
        <taxon>Yersiniaceae</taxon>
        <taxon>Rouxiella</taxon>
    </lineage>
</organism>
<dbReference type="AlphaFoldDB" id="A0A848MEU2"/>
<reference evidence="3 4" key="2">
    <citation type="submission" date="2020-06" db="EMBL/GenBank/DDBJ databases">
        <title>Polyphasic characterization of a Rahnella strain isolated from tree sap.</title>
        <authorList>
            <person name="Kim I.S."/>
        </authorList>
    </citation>
    <scope>NUCLEOTIDE SEQUENCE [LARGE SCALE GENOMIC DNA]</scope>
    <source>
        <strain evidence="3 4">SAP-1</strain>
    </source>
</reference>
<dbReference type="InterPro" id="IPR047774">
    <property type="entry name" value="SrfA-like"/>
</dbReference>
<evidence type="ECO:0000313" key="3">
    <source>
        <dbReference type="EMBL" id="NMP26205.1"/>
    </source>
</evidence>
<keyword evidence="2" id="KW-0472">Membrane</keyword>
<dbReference type="EMBL" id="JAADJU010000002">
    <property type="protein sequence ID" value="NMP26205.1"/>
    <property type="molecule type" value="Genomic_DNA"/>
</dbReference>
<dbReference type="RefSeq" id="WP_169401893.1">
    <property type="nucleotide sequence ID" value="NZ_JAADJU010000002.1"/>
</dbReference>
<gene>
    <name evidence="3" type="ORF">GW590_04875</name>
</gene>
<comment type="caution">
    <text evidence="3">The sequence shown here is derived from an EMBL/GenBank/DDBJ whole genome shotgun (WGS) entry which is preliminary data.</text>
</comment>
<evidence type="ECO:0000256" key="2">
    <source>
        <dbReference type="SAM" id="Phobius"/>
    </source>
</evidence>
<keyword evidence="2" id="KW-1133">Transmembrane helix</keyword>
<reference evidence="3 4" key="1">
    <citation type="submission" date="2020-01" db="EMBL/GenBank/DDBJ databases">
        <authorList>
            <person name="Lee S.D."/>
        </authorList>
    </citation>
    <scope>NUCLEOTIDE SEQUENCE [LARGE SCALE GENOMIC DNA]</scope>
    <source>
        <strain evidence="3 4">SAP-1</strain>
    </source>
</reference>
<feature type="region of interest" description="Disordered" evidence="1">
    <location>
        <begin position="297"/>
        <end position="406"/>
    </location>
</feature>
<accession>A0A848MEU2</accession>
<dbReference type="NCBIfam" id="NF040486">
    <property type="entry name" value="SrfA_fam"/>
    <property type="match status" value="1"/>
</dbReference>